<dbReference type="GO" id="GO:0016020">
    <property type="term" value="C:membrane"/>
    <property type="evidence" value="ECO:0007669"/>
    <property type="project" value="UniProtKB-SubCell"/>
</dbReference>
<dbReference type="EMBL" id="JACGWO010000006">
    <property type="protein sequence ID" value="KAK4425064.1"/>
    <property type="molecule type" value="Genomic_DNA"/>
</dbReference>
<feature type="transmembrane region" description="Helical" evidence="6">
    <location>
        <begin position="128"/>
        <end position="147"/>
    </location>
</feature>
<name>A0AAE1Y7E6_9LAMI</name>
<dbReference type="InterPro" id="IPR000620">
    <property type="entry name" value="EamA_dom"/>
</dbReference>
<evidence type="ECO:0000313" key="9">
    <source>
        <dbReference type="Proteomes" id="UP001293254"/>
    </source>
</evidence>
<comment type="caution">
    <text evidence="8">The sequence shown here is derived from an EMBL/GenBank/DDBJ whole genome shotgun (WGS) entry which is preliminary data.</text>
</comment>
<dbReference type="InterPro" id="IPR037185">
    <property type="entry name" value="EmrE-like"/>
</dbReference>
<comment type="subcellular location">
    <subcellularLocation>
        <location evidence="1 6">Membrane</location>
        <topology evidence="1 6">Multi-pass membrane protein</topology>
    </subcellularLocation>
</comment>
<reference evidence="8" key="1">
    <citation type="submission" date="2020-06" db="EMBL/GenBank/DDBJ databases">
        <authorList>
            <person name="Li T."/>
            <person name="Hu X."/>
            <person name="Zhang T."/>
            <person name="Song X."/>
            <person name="Zhang H."/>
            <person name="Dai N."/>
            <person name="Sheng W."/>
            <person name="Hou X."/>
            <person name="Wei L."/>
        </authorList>
    </citation>
    <scope>NUCLEOTIDE SEQUENCE</scope>
    <source>
        <strain evidence="8">3651</strain>
        <tissue evidence="8">Leaf</tissue>
    </source>
</reference>
<dbReference type="InterPro" id="IPR030184">
    <property type="entry name" value="WAT1-related"/>
</dbReference>
<evidence type="ECO:0000313" key="8">
    <source>
        <dbReference type="EMBL" id="KAK4425064.1"/>
    </source>
</evidence>
<organism evidence="8 9">
    <name type="scientific">Sesamum alatum</name>
    <dbReference type="NCBI Taxonomy" id="300844"/>
    <lineage>
        <taxon>Eukaryota</taxon>
        <taxon>Viridiplantae</taxon>
        <taxon>Streptophyta</taxon>
        <taxon>Embryophyta</taxon>
        <taxon>Tracheophyta</taxon>
        <taxon>Spermatophyta</taxon>
        <taxon>Magnoliopsida</taxon>
        <taxon>eudicotyledons</taxon>
        <taxon>Gunneridae</taxon>
        <taxon>Pentapetalae</taxon>
        <taxon>asterids</taxon>
        <taxon>lamiids</taxon>
        <taxon>Lamiales</taxon>
        <taxon>Pedaliaceae</taxon>
        <taxon>Sesamum</taxon>
    </lineage>
</organism>
<dbReference type="PANTHER" id="PTHR31218">
    <property type="entry name" value="WAT1-RELATED PROTEIN"/>
    <property type="match status" value="1"/>
</dbReference>
<proteinExistence type="inferred from homology"/>
<dbReference type="Proteomes" id="UP001293254">
    <property type="component" value="Unassembled WGS sequence"/>
</dbReference>
<feature type="transmembrane region" description="Helical" evidence="6">
    <location>
        <begin position="44"/>
        <end position="60"/>
    </location>
</feature>
<feature type="domain" description="EamA" evidence="7">
    <location>
        <begin position="60"/>
        <end position="171"/>
    </location>
</feature>
<comment type="similarity">
    <text evidence="2 6">Belongs to the drug/metabolite transporter (DMT) superfamily. Plant drug/metabolite exporter (P-DME) (TC 2.A.7.4) family.</text>
</comment>
<evidence type="ECO:0000259" key="7">
    <source>
        <dbReference type="Pfam" id="PF00892"/>
    </source>
</evidence>
<feature type="non-terminal residue" evidence="8">
    <location>
        <position position="212"/>
    </location>
</feature>
<evidence type="ECO:0000256" key="1">
    <source>
        <dbReference type="ARBA" id="ARBA00004141"/>
    </source>
</evidence>
<dbReference type="AlphaFoldDB" id="A0AAE1Y7E6"/>
<keyword evidence="5 6" id="KW-0472">Membrane</keyword>
<evidence type="ECO:0000256" key="2">
    <source>
        <dbReference type="ARBA" id="ARBA00007635"/>
    </source>
</evidence>
<keyword evidence="4 6" id="KW-1133">Transmembrane helix</keyword>
<gene>
    <name evidence="8" type="ORF">Salat_1700000</name>
</gene>
<dbReference type="SUPFAM" id="SSF103481">
    <property type="entry name" value="Multidrug resistance efflux transporter EmrE"/>
    <property type="match status" value="1"/>
</dbReference>
<reference evidence="8" key="2">
    <citation type="journal article" date="2024" name="Plant">
        <title>Genomic evolution and insights into agronomic trait innovations of Sesamum species.</title>
        <authorList>
            <person name="Miao H."/>
            <person name="Wang L."/>
            <person name="Qu L."/>
            <person name="Liu H."/>
            <person name="Sun Y."/>
            <person name="Le M."/>
            <person name="Wang Q."/>
            <person name="Wei S."/>
            <person name="Zheng Y."/>
            <person name="Lin W."/>
            <person name="Duan Y."/>
            <person name="Cao H."/>
            <person name="Xiong S."/>
            <person name="Wang X."/>
            <person name="Wei L."/>
            <person name="Li C."/>
            <person name="Ma Q."/>
            <person name="Ju M."/>
            <person name="Zhao R."/>
            <person name="Li G."/>
            <person name="Mu C."/>
            <person name="Tian Q."/>
            <person name="Mei H."/>
            <person name="Zhang T."/>
            <person name="Gao T."/>
            <person name="Zhang H."/>
        </authorList>
    </citation>
    <scope>NUCLEOTIDE SEQUENCE</scope>
    <source>
        <strain evidence="8">3651</strain>
    </source>
</reference>
<accession>A0AAE1Y7E6</accession>
<feature type="transmembrane region" description="Helical" evidence="6">
    <location>
        <begin position="97"/>
        <end position="116"/>
    </location>
</feature>
<evidence type="ECO:0000256" key="4">
    <source>
        <dbReference type="ARBA" id="ARBA00022989"/>
    </source>
</evidence>
<keyword evidence="9" id="KW-1185">Reference proteome</keyword>
<feature type="transmembrane region" description="Helical" evidence="6">
    <location>
        <begin position="154"/>
        <end position="173"/>
    </location>
</feature>
<feature type="transmembrane region" description="Helical" evidence="6">
    <location>
        <begin position="66"/>
        <end position="85"/>
    </location>
</feature>
<keyword evidence="3 6" id="KW-0812">Transmembrane</keyword>
<dbReference type="GO" id="GO:0022857">
    <property type="term" value="F:transmembrane transporter activity"/>
    <property type="evidence" value="ECO:0007669"/>
    <property type="project" value="InterPro"/>
</dbReference>
<evidence type="ECO:0000256" key="5">
    <source>
        <dbReference type="ARBA" id="ARBA00023136"/>
    </source>
</evidence>
<evidence type="ECO:0000256" key="6">
    <source>
        <dbReference type="RuleBase" id="RU363077"/>
    </source>
</evidence>
<feature type="transmembrane region" description="Helical" evidence="6">
    <location>
        <begin position="13"/>
        <end position="32"/>
    </location>
</feature>
<evidence type="ECO:0000256" key="3">
    <source>
        <dbReference type="ARBA" id="ARBA00022692"/>
    </source>
</evidence>
<protein>
    <recommendedName>
        <fullName evidence="6">WAT1-related protein</fullName>
    </recommendedName>
</protein>
<sequence>VPVSNNYPDHLSLTAWMCLMAAVQSGVLMLIVEPNMEAWKLNSSLQIFCSFFAVHVTRSYPDHLSLAAWMCLMAAMQSGVLLLIVEPNMKTWKLNSSLELFCSLIAGLTSAVTFFAQSWCIQRRGPLFSAMFQPLSTVFGTLFACIFQHEELNMGSFIGSLGVIMGLYIVLWGKAKDHQDVKEETSQTIFYPEGSENGSSTIDLERPLLPGQ</sequence>
<dbReference type="Pfam" id="PF00892">
    <property type="entry name" value="EamA"/>
    <property type="match status" value="1"/>
</dbReference>